<reference evidence="3 4" key="1">
    <citation type="submission" date="2020-06" db="EMBL/GenBank/DDBJ databases">
        <title>Genome mining for natural products.</title>
        <authorList>
            <person name="Zhang B."/>
            <person name="Shi J."/>
            <person name="Ge H."/>
        </authorList>
    </citation>
    <scope>NUCLEOTIDE SEQUENCE [LARGE SCALE GENOMIC DNA]</scope>
    <source>
        <strain evidence="3 4">NA00687</strain>
    </source>
</reference>
<dbReference type="CDD" id="cd16936">
    <property type="entry name" value="HATPase_RsbW-like"/>
    <property type="match status" value="1"/>
</dbReference>
<dbReference type="SUPFAM" id="SSF55874">
    <property type="entry name" value="ATPase domain of HSP90 chaperone/DNA topoisomerase II/histidine kinase"/>
    <property type="match status" value="1"/>
</dbReference>
<dbReference type="Pfam" id="PF13581">
    <property type="entry name" value="HATPase_c_2"/>
    <property type="match status" value="1"/>
</dbReference>
<organism evidence="3 4">
    <name type="scientific">Streptomyces buecherae</name>
    <dbReference type="NCBI Taxonomy" id="2763006"/>
    <lineage>
        <taxon>Bacteria</taxon>
        <taxon>Bacillati</taxon>
        <taxon>Actinomycetota</taxon>
        <taxon>Actinomycetes</taxon>
        <taxon>Kitasatosporales</taxon>
        <taxon>Streptomycetaceae</taxon>
        <taxon>Streptomyces</taxon>
    </lineage>
</organism>
<accession>A0A7H8N8G4</accession>
<dbReference type="Proteomes" id="UP000509303">
    <property type="component" value="Chromosome"/>
</dbReference>
<dbReference type="InterPro" id="IPR003594">
    <property type="entry name" value="HATPase_dom"/>
</dbReference>
<evidence type="ECO:0000313" key="4">
    <source>
        <dbReference type="Proteomes" id="UP000509303"/>
    </source>
</evidence>
<name>A0A7H8N8G4_9ACTN</name>
<evidence type="ECO:0000259" key="2">
    <source>
        <dbReference type="Pfam" id="PF13581"/>
    </source>
</evidence>
<dbReference type="GO" id="GO:0004674">
    <property type="term" value="F:protein serine/threonine kinase activity"/>
    <property type="evidence" value="ECO:0007669"/>
    <property type="project" value="UniProtKB-KW"/>
</dbReference>
<keyword evidence="3" id="KW-0067">ATP-binding</keyword>
<dbReference type="AlphaFoldDB" id="A0A7H8N8G4"/>
<dbReference type="InterPro" id="IPR036890">
    <property type="entry name" value="HATPase_C_sf"/>
</dbReference>
<keyword evidence="1" id="KW-0418">Kinase</keyword>
<dbReference type="PANTHER" id="PTHR35526:SF3">
    <property type="entry name" value="ANTI-SIGMA-F FACTOR RSBW"/>
    <property type="match status" value="1"/>
</dbReference>
<dbReference type="EMBL" id="CP054929">
    <property type="protein sequence ID" value="QKW50632.1"/>
    <property type="molecule type" value="Genomic_DNA"/>
</dbReference>
<evidence type="ECO:0000256" key="1">
    <source>
        <dbReference type="ARBA" id="ARBA00022527"/>
    </source>
</evidence>
<keyword evidence="1" id="KW-0723">Serine/threonine-protein kinase</keyword>
<dbReference type="Gene3D" id="3.30.565.10">
    <property type="entry name" value="Histidine kinase-like ATPase, C-terminal domain"/>
    <property type="match status" value="1"/>
</dbReference>
<keyword evidence="4" id="KW-1185">Reference proteome</keyword>
<feature type="domain" description="Histidine kinase/HSP90-like ATPase" evidence="2">
    <location>
        <begin position="45"/>
        <end position="118"/>
    </location>
</feature>
<keyword evidence="3" id="KW-0547">Nucleotide-binding</keyword>
<dbReference type="PANTHER" id="PTHR35526">
    <property type="entry name" value="ANTI-SIGMA-F FACTOR RSBW-RELATED"/>
    <property type="match status" value="1"/>
</dbReference>
<dbReference type="InterPro" id="IPR050267">
    <property type="entry name" value="Anti-sigma-factor_SerPK"/>
</dbReference>
<dbReference type="GO" id="GO:0005524">
    <property type="term" value="F:ATP binding"/>
    <property type="evidence" value="ECO:0007669"/>
    <property type="project" value="UniProtKB-KW"/>
</dbReference>
<dbReference type="RefSeq" id="WP_176162365.1">
    <property type="nucleotide sequence ID" value="NZ_CP054929.1"/>
</dbReference>
<protein>
    <submittedName>
        <fullName evidence="3">ATP-binding protein</fullName>
    </submittedName>
</protein>
<sequence>MSQTAPPPLKAATTARFVVPNSDLAPRILRHLVTTLLVTTGHGIVADDARVCVSEVITNVHRHTRTSLVYLDVTLHPGRVRVAVWDEAWDRHPAPGRDGVTDEERGRGLLLVQHLCAEWGVTWPSNCEHSRKRVWFVLDEAGGGDGVV</sequence>
<keyword evidence="1" id="KW-0808">Transferase</keyword>
<proteinExistence type="predicted"/>
<gene>
    <name evidence="3" type="ORF">HUT08_15050</name>
</gene>
<evidence type="ECO:0000313" key="3">
    <source>
        <dbReference type="EMBL" id="QKW50632.1"/>
    </source>
</evidence>